<organism evidence="1 2">
    <name type="scientific">Diploptera punctata</name>
    <name type="common">Pacific beetle cockroach</name>
    <dbReference type="NCBI Taxonomy" id="6984"/>
    <lineage>
        <taxon>Eukaryota</taxon>
        <taxon>Metazoa</taxon>
        <taxon>Ecdysozoa</taxon>
        <taxon>Arthropoda</taxon>
        <taxon>Hexapoda</taxon>
        <taxon>Insecta</taxon>
        <taxon>Pterygota</taxon>
        <taxon>Neoptera</taxon>
        <taxon>Polyneoptera</taxon>
        <taxon>Dictyoptera</taxon>
        <taxon>Blattodea</taxon>
        <taxon>Blaberoidea</taxon>
        <taxon>Blaberidae</taxon>
        <taxon>Diplopterinae</taxon>
        <taxon>Diploptera</taxon>
    </lineage>
</organism>
<name>A0AAD7ZXM9_DIPPU</name>
<gene>
    <name evidence="1" type="ORF">L9F63_018029</name>
</gene>
<accession>A0AAD7ZXM9</accession>
<keyword evidence="2" id="KW-1185">Reference proteome</keyword>
<evidence type="ECO:0000313" key="2">
    <source>
        <dbReference type="Proteomes" id="UP001233999"/>
    </source>
</evidence>
<feature type="non-terminal residue" evidence="1">
    <location>
        <position position="1"/>
    </location>
</feature>
<evidence type="ECO:0000313" key="1">
    <source>
        <dbReference type="EMBL" id="KAJ9588669.1"/>
    </source>
</evidence>
<reference evidence="1" key="1">
    <citation type="journal article" date="2023" name="IScience">
        <title>Live-bearing cockroach genome reveals convergent evolutionary mechanisms linked to viviparity in insects and beyond.</title>
        <authorList>
            <person name="Fouks B."/>
            <person name="Harrison M.C."/>
            <person name="Mikhailova A.A."/>
            <person name="Marchal E."/>
            <person name="English S."/>
            <person name="Carruthers M."/>
            <person name="Jennings E.C."/>
            <person name="Chiamaka E.L."/>
            <person name="Frigard R.A."/>
            <person name="Pippel M."/>
            <person name="Attardo G.M."/>
            <person name="Benoit J.B."/>
            <person name="Bornberg-Bauer E."/>
            <person name="Tobe S.S."/>
        </authorList>
    </citation>
    <scope>NUCLEOTIDE SEQUENCE</scope>
    <source>
        <strain evidence="1">Stay&amp;Tobe</strain>
    </source>
</reference>
<protein>
    <submittedName>
        <fullName evidence="1">Uncharacterized protein</fullName>
    </submittedName>
</protein>
<dbReference type="Proteomes" id="UP001233999">
    <property type="component" value="Unassembled WGS sequence"/>
</dbReference>
<reference evidence="1" key="2">
    <citation type="submission" date="2023-05" db="EMBL/GenBank/DDBJ databases">
        <authorList>
            <person name="Fouks B."/>
        </authorList>
    </citation>
    <scope>NUCLEOTIDE SEQUENCE</scope>
    <source>
        <strain evidence="1">Stay&amp;Tobe</strain>
        <tissue evidence="1">Testes</tissue>
    </source>
</reference>
<dbReference type="EMBL" id="JASPKZ010005319">
    <property type="protein sequence ID" value="KAJ9588669.1"/>
    <property type="molecule type" value="Genomic_DNA"/>
</dbReference>
<sequence>IKTKTVSFSYSEVSVHESRRKQEEEIPDRLKIKEKNSLKVVLEKIHYIRYNACLQGKPRARRVGFVRKGKIPLERHEKRRNTRHIA</sequence>
<feature type="non-terminal residue" evidence="1">
    <location>
        <position position="86"/>
    </location>
</feature>
<comment type="caution">
    <text evidence="1">The sequence shown here is derived from an EMBL/GenBank/DDBJ whole genome shotgun (WGS) entry which is preliminary data.</text>
</comment>
<dbReference type="AlphaFoldDB" id="A0AAD7ZXM9"/>
<proteinExistence type="predicted"/>